<dbReference type="Proteomes" id="UP000309673">
    <property type="component" value="Unassembled WGS sequence"/>
</dbReference>
<evidence type="ECO:0000313" key="5">
    <source>
        <dbReference type="Proteomes" id="UP000309673"/>
    </source>
</evidence>
<dbReference type="Gene3D" id="1.10.443.10">
    <property type="entry name" value="Intergrase catalytic core"/>
    <property type="match status" value="1"/>
</dbReference>
<dbReference type="Gene3D" id="1.10.150.130">
    <property type="match status" value="1"/>
</dbReference>
<keyword evidence="5" id="KW-1185">Reference proteome</keyword>
<proteinExistence type="predicted"/>
<dbReference type="GO" id="GO:0006310">
    <property type="term" value="P:DNA recombination"/>
    <property type="evidence" value="ECO:0007669"/>
    <property type="project" value="UniProtKB-KW"/>
</dbReference>
<dbReference type="GO" id="GO:0003677">
    <property type="term" value="F:DNA binding"/>
    <property type="evidence" value="ECO:0007669"/>
    <property type="project" value="UniProtKB-KW"/>
</dbReference>
<keyword evidence="1" id="KW-0238">DNA-binding</keyword>
<comment type="caution">
    <text evidence="4">The sequence shown here is derived from an EMBL/GenBank/DDBJ whole genome shotgun (WGS) entry which is preliminary data.</text>
</comment>
<reference evidence="4 5" key="1">
    <citation type="submission" date="2019-04" db="EMBL/GenBank/DDBJ databases">
        <title>Cohnella sp. nov., isolated from soil.</title>
        <authorList>
            <person name="Kim W."/>
        </authorList>
    </citation>
    <scope>NUCLEOTIDE SEQUENCE [LARGE SCALE GENOMIC DNA]</scope>
    <source>
        <strain evidence="4 5">CAU 1483</strain>
    </source>
</reference>
<dbReference type="AlphaFoldDB" id="A0A4U0FDR5"/>
<feature type="domain" description="Tyr recombinase" evidence="3">
    <location>
        <begin position="129"/>
        <end position="180"/>
    </location>
</feature>
<dbReference type="SUPFAM" id="SSF56349">
    <property type="entry name" value="DNA breaking-rejoining enzymes"/>
    <property type="match status" value="1"/>
</dbReference>
<organism evidence="4 5">
    <name type="scientific">Cohnella pontilimi</name>
    <dbReference type="NCBI Taxonomy" id="2564100"/>
    <lineage>
        <taxon>Bacteria</taxon>
        <taxon>Bacillati</taxon>
        <taxon>Bacillota</taxon>
        <taxon>Bacilli</taxon>
        <taxon>Bacillales</taxon>
        <taxon>Paenibacillaceae</taxon>
        <taxon>Cohnella</taxon>
    </lineage>
</organism>
<gene>
    <name evidence="4" type="ORF">E5161_04045</name>
</gene>
<protein>
    <recommendedName>
        <fullName evidence="3">Tyr recombinase domain-containing protein</fullName>
    </recommendedName>
</protein>
<keyword evidence="2" id="KW-0233">DNA recombination</keyword>
<dbReference type="InterPro" id="IPR011010">
    <property type="entry name" value="DNA_brk_join_enz"/>
</dbReference>
<evidence type="ECO:0000256" key="2">
    <source>
        <dbReference type="ARBA" id="ARBA00023172"/>
    </source>
</evidence>
<dbReference type="InterPro" id="IPR010998">
    <property type="entry name" value="Integrase_recombinase_N"/>
</dbReference>
<evidence type="ECO:0000259" key="3">
    <source>
        <dbReference type="PROSITE" id="PS51898"/>
    </source>
</evidence>
<dbReference type="InterPro" id="IPR002104">
    <property type="entry name" value="Integrase_catalytic"/>
</dbReference>
<accession>A0A4U0FDR5</accession>
<dbReference type="InterPro" id="IPR013762">
    <property type="entry name" value="Integrase-like_cat_sf"/>
</dbReference>
<sequence>MSSGFHYNFHTRRNGSIQPAGLKEADGFRKRKYGFFLIPCRMFNCFSSCFLSRTLRWMKLCSPSVIGCENGFRFTLKEQANAQRNWVNRYCHRLLSENKSHAYVNQAISAIKFYMKYVSRQHTDGLEYVRPNVMSASEVLCLLDAIRNIKHRAIMYIAYSSGLRVGEVVRLKMTDFDVER</sequence>
<dbReference type="OrthoDB" id="9801717at2"/>
<dbReference type="GO" id="GO:0015074">
    <property type="term" value="P:DNA integration"/>
    <property type="evidence" value="ECO:0007669"/>
    <property type="project" value="InterPro"/>
</dbReference>
<dbReference type="EMBL" id="SUPK01000002">
    <property type="protein sequence ID" value="TJY43076.1"/>
    <property type="molecule type" value="Genomic_DNA"/>
</dbReference>
<dbReference type="PROSITE" id="PS51898">
    <property type="entry name" value="TYR_RECOMBINASE"/>
    <property type="match status" value="1"/>
</dbReference>
<evidence type="ECO:0000313" key="4">
    <source>
        <dbReference type="EMBL" id="TJY43076.1"/>
    </source>
</evidence>
<evidence type="ECO:0000256" key="1">
    <source>
        <dbReference type="ARBA" id="ARBA00023125"/>
    </source>
</evidence>
<name>A0A4U0FDR5_9BACL</name>